<dbReference type="InterPro" id="IPR009057">
    <property type="entry name" value="Homeodomain-like_sf"/>
</dbReference>
<evidence type="ECO:0000313" key="4">
    <source>
        <dbReference type="EMBL" id="MBP2475355.1"/>
    </source>
</evidence>
<feature type="domain" description="HTH tetR-type" evidence="3">
    <location>
        <begin position="2"/>
        <end position="62"/>
    </location>
</feature>
<protein>
    <submittedName>
        <fullName evidence="4">DNA-binding transcriptional regulator YbjK</fullName>
    </submittedName>
</protein>
<comment type="caution">
    <text evidence="4">The sequence shown here is derived from an EMBL/GenBank/DDBJ whole genome shotgun (WGS) entry which is preliminary data.</text>
</comment>
<evidence type="ECO:0000313" key="5">
    <source>
        <dbReference type="Proteomes" id="UP001519363"/>
    </source>
</evidence>
<sequence length="200" mass="21070">MSDRRAALADAAITVVAAGGMRALTHRAVDAAAGLPQGTTSAYFRTRKALVQALVQRLADVETAEIAASTPPPSAAPVDLDVLATSIAVLLDSWLSAPRRDRTLARYHCLLEATHHEELRTILAEGRRPRLQAEELLLRAGSPAPARHARDLVACIDGLLFDRLAGAGAPLAPAPGTPEHVADLTQTLRTLLAGLLRPPG</sequence>
<dbReference type="InterPro" id="IPR041583">
    <property type="entry name" value="TetR_C_31"/>
</dbReference>
<gene>
    <name evidence="4" type="ORF">JOF53_004227</name>
</gene>
<dbReference type="Proteomes" id="UP001519363">
    <property type="component" value="Unassembled WGS sequence"/>
</dbReference>
<evidence type="ECO:0000259" key="3">
    <source>
        <dbReference type="PROSITE" id="PS50977"/>
    </source>
</evidence>
<dbReference type="Pfam" id="PF17940">
    <property type="entry name" value="TetR_C_31"/>
    <property type="match status" value="1"/>
</dbReference>
<dbReference type="RefSeq" id="WP_086780434.1">
    <property type="nucleotide sequence ID" value="NZ_JAGIOO010000001.1"/>
</dbReference>
<reference evidence="4 5" key="1">
    <citation type="submission" date="2021-03" db="EMBL/GenBank/DDBJ databases">
        <title>Sequencing the genomes of 1000 actinobacteria strains.</title>
        <authorList>
            <person name="Klenk H.-P."/>
        </authorList>
    </citation>
    <scope>NUCLEOTIDE SEQUENCE [LARGE SCALE GENOMIC DNA]</scope>
    <source>
        <strain evidence="4 5">DSM 44580</strain>
    </source>
</reference>
<dbReference type="PROSITE" id="PS50977">
    <property type="entry name" value="HTH_TETR_2"/>
    <property type="match status" value="1"/>
</dbReference>
<dbReference type="Pfam" id="PF00440">
    <property type="entry name" value="TetR_N"/>
    <property type="match status" value="1"/>
</dbReference>
<dbReference type="EMBL" id="JAGIOO010000001">
    <property type="protein sequence ID" value="MBP2475355.1"/>
    <property type="molecule type" value="Genomic_DNA"/>
</dbReference>
<evidence type="ECO:0000256" key="2">
    <source>
        <dbReference type="PROSITE-ProRule" id="PRU00335"/>
    </source>
</evidence>
<dbReference type="GO" id="GO:0003677">
    <property type="term" value="F:DNA binding"/>
    <property type="evidence" value="ECO:0007669"/>
    <property type="project" value="UniProtKB-KW"/>
</dbReference>
<accession>A0ABS5AFJ6</accession>
<proteinExistence type="predicted"/>
<keyword evidence="1 2" id="KW-0238">DNA-binding</keyword>
<dbReference type="SUPFAM" id="SSF46689">
    <property type="entry name" value="Homeodomain-like"/>
    <property type="match status" value="1"/>
</dbReference>
<keyword evidence="5" id="KW-1185">Reference proteome</keyword>
<feature type="DNA-binding region" description="H-T-H motif" evidence="2">
    <location>
        <begin position="25"/>
        <end position="44"/>
    </location>
</feature>
<name>A0ABS5AFJ6_9PSEU</name>
<dbReference type="Gene3D" id="1.10.357.10">
    <property type="entry name" value="Tetracycline Repressor, domain 2"/>
    <property type="match status" value="1"/>
</dbReference>
<organism evidence="4 5">
    <name type="scientific">Crossiella equi</name>
    <dbReference type="NCBI Taxonomy" id="130796"/>
    <lineage>
        <taxon>Bacteria</taxon>
        <taxon>Bacillati</taxon>
        <taxon>Actinomycetota</taxon>
        <taxon>Actinomycetes</taxon>
        <taxon>Pseudonocardiales</taxon>
        <taxon>Pseudonocardiaceae</taxon>
        <taxon>Crossiella</taxon>
    </lineage>
</organism>
<evidence type="ECO:0000256" key="1">
    <source>
        <dbReference type="ARBA" id="ARBA00023125"/>
    </source>
</evidence>
<dbReference type="InterPro" id="IPR001647">
    <property type="entry name" value="HTH_TetR"/>
</dbReference>